<dbReference type="AlphaFoldDB" id="A0A238J4H3"/>
<evidence type="ECO:0000256" key="2">
    <source>
        <dbReference type="ARBA" id="ARBA00023235"/>
    </source>
</evidence>
<evidence type="ECO:0000256" key="3">
    <source>
        <dbReference type="ARBA" id="ARBA00036324"/>
    </source>
</evidence>
<dbReference type="PANTHER" id="PTHR31690:SF4">
    <property type="entry name" value="FUCOSE MUTAROTASE"/>
    <property type="match status" value="1"/>
</dbReference>
<evidence type="ECO:0000313" key="4">
    <source>
        <dbReference type="EMBL" id="SMX25517.1"/>
    </source>
</evidence>
<accession>A0A238J4H3</accession>
<dbReference type="SUPFAM" id="SSF102546">
    <property type="entry name" value="RbsD-like"/>
    <property type="match status" value="1"/>
</dbReference>
<dbReference type="EMBL" id="FXXQ01000018">
    <property type="protein sequence ID" value="SMX25517.1"/>
    <property type="molecule type" value="Genomic_DNA"/>
</dbReference>
<dbReference type="PANTHER" id="PTHR31690">
    <property type="entry name" value="FUCOSE MUTAROTASE"/>
    <property type="match status" value="1"/>
</dbReference>
<dbReference type="InterPro" id="IPR007721">
    <property type="entry name" value="RbsD_FucU"/>
</dbReference>
<gene>
    <name evidence="4" type="primary">fucU</name>
    <name evidence="4" type="ORF">BOA8489_03661</name>
</gene>
<dbReference type="InterPro" id="IPR050443">
    <property type="entry name" value="RbsD/FucU_mutarotase"/>
</dbReference>
<evidence type="ECO:0000256" key="1">
    <source>
        <dbReference type="ARBA" id="ARBA00000223"/>
    </source>
</evidence>
<dbReference type="GO" id="GO:0042806">
    <property type="term" value="F:fucose binding"/>
    <property type="evidence" value="ECO:0007669"/>
    <property type="project" value="TreeGrafter"/>
</dbReference>
<dbReference type="OrthoDB" id="7947972at2"/>
<name>A0A238J4H3_9RHOB</name>
<evidence type="ECO:0000313" key="5">
    <source>
        <dbReference type="Proteomes" id="UP000201838"/>
    </source>
</evidence>
<dbReference type="Gene3D" id="3.40.1650.10">
    <property type="entry name" value="RbsD-like domain"/>
    <property type="match status" value="1"/>
</dbReference>
<dbReference type="GO" id="GO:0036373">
    <property type="term" value="F:L-fucose mutarotase activity"/>
    <property type="evidence" value="ECO:0007669"/>
    <property type="project" value="UniProtKB-EC"/>
</dbReference>
<protein>
    <submittedName>
        <fullName evidence="4">L-fucose mutarotase</fullName>
        <ecNumber evidence="4">5.1.3.-</ecNumber>
    </submittedName>
</protein>
<dbReference type="GO" id="GO:0062193">
    <property type="term" value="F:D-ribose pyranase activity"/>
    <property type="evidence" value="ECO:0007669"/>
    <property type="project" value="UniProtKB-EC"/>
</dbReference>
<organism evidence="4 5">
    <name type="scientific">Boseongicola aestuarii</name>
    <dbReference type="NCBI Taxonomy" id="1470561"/>
    <lineage>
        <taxon>Bacteria</taxon>
        <taxon>Pseudomonadati</taxon>
        <taxon>Pseudomonadota</taxon>
        <taxon>Alphaproteobacteria</taxon>
        <taxon>Rhodobacterales</taxon>
        <taxon>Paracoccaceae</taxon>
        <taxon>Boseongicola</taxon>
    </lineage>
</organism>
<dbReference type="EC" id="5.1.3.-" evidence="4"/>
<proteinExistence type="predicted"/>
<dbReference type="RefSeq" id="WP_093975704.1">
    <property type="nucleotide sequence ID" value="NZ_FXXQ01000018.1"/>
</dbReference>
<dbReference type="GO" id="GO:0006004">
    <property type="term" value="P:fucose metabolic process"/>
    <property type="evidence" value="ECO:0007669"/>
    <property type="project" value="TreeGrafter"/>
</dbReference>
<dbReference type="Pfam" id="PF05025">
    <property type="entry name" value="RbsD_FucU"/>
    <property type="match status" value="1"/>
</dbReference>
<reference evidence="5" key="1">
    <citation type="submission" date="2017-05" db="EMBL/GenBank/DDBJ databases">
        <authorList>
            <person name="Rodrigo-Torres L."/>
            <person name="Arahal R. D."/>
            <person name="Lucena T."/>
        </authorList>
    </citation>
    <scope>NUCLEOTIDE SEQUENCE [LARGE SCALE GENOMIC DNA]</scope>
    <source>
        <strain evidence="5">CECT 8489</strain>
    </source>
</reference>
<keyword evidence="5" id="KW-1185">Reference proteome</keyword>
<keyword evidence="2 4" id="KW-0413">Isomerase</keyword>
<dbReference type="Proteomes" id="UP000201838">
    <property type="component" value="Unassembled WGS sequence"/>
</dbReference>
<comment type="catalytic activity">
    <reaction evidence="3">
        <text>alpha-L-fucose = beta-L-fucose</text>
        <dbReference type="Rhea" id="RHEA:25580"/>
        <dbReference type="ChEBI" id="CHEBI:42548"/>
        <dbReference type="ChEBI" id="CHEBI:42589"/>
        <dbReference type="EC" id="5.1.3.29"/>
    </reaction>
</comment>
<comment type="catalytic activity">
    <reaction evidence="1">
        <text>beta-D-ribopyranose = beta-D-ribofuranose</text>
        <dbReference type="Rhea" id="RHEA:25432"/>
        <dbReference type="ChEBI" id="CHEBI:27476"/>
        <dbReference type="ChEBI" id="CHEBI:47002"/>
        <dbReference type="EC" id="5.4.99.62"/>
    </reaction>
</comment>
<sequence length="143" mass="15689">MLRNIPNILSPDILWTLQAMGHGDTLVIGDANFPAQSMGQRCHRLDGLTATDVLEAVLTLFPLDSFVSDPAQVMQMVDDPEGTPPIVDEFQRIIDRVADHPAKIAKVERFAFYDLARAGFAVVQTGEARLYGNIILKKGVVVT</sequence>
<dbReference type="InterPro" id="IPR023750">
    <property type="entry name" value="RbsD-like_sf"/>
</dbReference>